<evidence type="ECO:0000256" key="1">
    <source>
        <dbReference type="ARBA" id="ARBA00008779"/>
    </source>
</evidence>
<accession>A0A2S7KUW1</accession>
<feature type="domain" description="Sulfatase N-terminal" evidence="5">
    <location>
        <begin position="45"/>
        <end position="413"/>
    </location>
</feature>
<evidence type="ECO:0000259" key="5">
    <source>
        <dbReference type="Pfam" id="PF00884"/>
    </source>
</evidence>
<dbReference type="GO" id="GO:0004065">
    <property type="term" value="F:arylsulfatase activity"/>
    <property type="evidence" value="ECO:0007669"/>
    <property type="project" value="TreeGrafter"/>
</dbReference>
<dbReference type="PROSITE" id="PS00523">
    <property type="entry name" value="SULFATASE_1"/>
    <property type="match status" value="1"/>
</dbReference>
<organism evidence="6 7">
    <name type="scientific">Polaribacter filamentus</name>
    <dbReference type="NCBI Taxonomy" id="53483"/>
    <lineage>
        <taxon>Bacteria</taxon>
        <taxon>Pseudomonadati</taxon>
        <taxon>Bacteroidota</taxon>
        <taxon>Flavobacteriia</taxon>
        <taxon>Flavobacteriales</taxon>
        <taxon>Flavobacteriaceae</taxon>
    </lineage>
</organism>
<keyword evidence="2" id="KW-0479">Metal-binding</keyword>
<keyword evidence="7" id="KW-1185">Reference proteome</keyword>
<dbReference type="Proteomes" id="UP000239522">
    <property type="component" value="Unassembled WGS sequence"/>
</dbReference>
<dbReference type="SUPFAM" id="SSF53649">
    <property type="entry name" value="Alkaline phosphatase-like"/>
    <property type="match status" value="1"/>
</dbReference>
<dbReference type="Gene3D" id="3.40.720.10">
    <property type="entry name" value="Alkaline Phosphatase, subunit A"/>
    <property type="match status" value="1"/>
</dbReference>
<evidence type="ECO:0000313" key="6">
    <source>
        <dbReference type="EMBL" id="PQB06407.1"/>
    </source>
</evidence>
<dbReference type="PROSITE" id="PS00149">
    <property type="entry name" value="SULFATASE_2"/>
    <property type="match status" value="1"/>
</dbReference>
<comment type="similarity">
    <text evidence="1">Belongs to the sulfatase family.</text>
</comment>
<dbReference type="Gene3D" id="3.30.1120.10">
    <property type="match status" value="1"/>
</dbReference>
<dbReference type="InterPro" id="IPR017850">
    <property type="entry name" value="Alkaline_phosphatase_core_sf"/>
</dbReference>
<dbReference type="InterPro" id="IPR024607">
    <property type="entry name" value="Sulfatase_CS"/>
</dbReference>
<dbReference type="EMBL" id="MQUA01000013">
    <property type="protein sequence ID" value="PQB06407.1"/>
    <property type="molecule type" value="Genomic_DNA"/>
</dbReference>
<dbReference type="InterPro" id="IPR000917">
    <property type="entry name" value="Sulfatase_N"/>
</dbReference>
<sequence>MAYLIYKKSEKYLFIAMRLLILLMLFVNCPQVKGEKEIVSKARKPNIIYILTDDLGYGDISAYNPLSKIQTSYIDKLSSEGIIFTDAHASASVCTPSRYGILTGRYCWRSQLPLGNLRGYGRALIEPKRKTVATLLKENGYATGVVGKWHLGLNWAIKDGHKTVFNEQDTQVNEYGHVQDMNPIHIDFTKKPEDGPLNHGFDYSYILPASLDMPPYCFLENDSLTSIPSDYTSGNELNTGYTDAFWRPGIMAPGFQFDQVLPTIKNKALEFIKNNAETKQPFFLYFSLTAPHTPWMPSTEFINKASAGSYGDYVKMVDQVVGDVLKVIDKVGIKDNTLVIFTSDNGPYWTPALAEKYNHKAVGELRGMKGDIWEGGHRVPFIASWPGTIPSSTISSALTALTHLFATIADILNVAVNPDEAEDSYSILPILLGKSDMVKEQEAIVHQSSKGLFAIRQGDWKLIRKRGSGGFSVPQFYDPKEGEPKGQLYNLKDDIGESNNLYDINYNKLSDLNALLTKIKNK</sequence>
<evidence type="ECO:0000256" key="4">
    <source>
        <dbReference type="ARBA" id="ARBA00022837"/>
    </source>
</evidence>
<dbReference type="CDD" id="cd16143">
    <property type="entry name" value="ARS_like"/>
    <property type="match status" value="1"/>
</dbReference>
<proteinExistence type="inferred from homology"/>
<dbReference type="PANTHER" id="PTHR42693">
    <property type="entry name" value="ARYLSULFATASE FAMILY MEMBER"/>
    <property type="match status" value="1"/>
</dbReference>
<keyword evidence="3" id="KW-0378">Hydrolase</keyword>
<protein>
    <submittedName>
        <fullName evidence="6">Sulfatase</fullName>
    </submittedName>
</protein>
<dbReference type="InterPro" id="IPR050738">
    <property type="entry name" value="Sulfatase"/>
</dbReference>
<dbReference type="Pfam" id="PF00884">
    <property type="entry name" value="Sulfatase"/>
    <property type="match status" value="1"/>
</dbReference>
<dbReference type="RefSeq" id="WP_205853546.1">
    <property type="nucleotide sequence ID" value="NZ_MQUA01000013.1"/>
</dbReference>
<evidence type="ECO:0000313" key="7">
    <source>
        <dbReference type="Proteomes" id="UP000239522"/>
    </source>
</evidence>
<dbReference type="PANTHER" id="PTHR42693:SF53">
    <property type="entry name" value="ENDO-4-O-SULFATASE"/>
    <property type="match status" value="1"/>
</dbReference>
<name>A0A2S7KUW1_9FLAO</name>
<dbReference type="GO" id="GO:0046872">
    <property type="term" value="F:metal ion binding"/>
    <property type="evidence" value="ECO:0007669"/>
    <property type="project" value="UniProtKB-KW"/>
</dbReference>
<evidence type="ECO:0000256" key="2">
    <source>
        <dbReference type="ARBA" id="ARBA00022723"/>
    </source>
</evidence>
<dbReference type="AlphaFoldDB" id="A0A2S7KUW1"/>
<reference evidence="6 7" key="1">
    <citation type="submission" date="2016-11" db="EMBL/GenBank/DDBJ databases">
        <title>Trade-off between light-utilization and light-protection in marine flavobacteria.</title>
        <authorList>
            <person name="Kumagai Y."/>
        </authorList>
    </citation>
    <scope>NUCLEOTIDE SEQUENCE [LARGE SCALE GENOMIC DNA]</scope>
    <source>
        <strain evidence="6 7">ATCC 700397</strain>
    </source>
</reference>
<keyword evidence="4" id="KW-0106">Calcium</keyword>
<evidence type="ECO:0000256" key="3">
    <source>
        <dbReference type="ARBA" id="ARBA00022801"/>
    </source>
</evidence>
<comment type="caution">
    <text evidence="6">The sequence shown here is derived from an EMBL/GenBank/DDBJ whole genome shotgun (WGS) entry which is preliminary data.</text>
</comment>
<gene>
    <name evidence="6" type="ORF">BST83_03860</name>
</gene>